<evidence type="ECO:0000256" key="1">
    <source>
        <dbReference type="SAM" id="Phobius"/>
    </source>
</evidence>
<evidence type="ECO:0000313" key="3">
    <source>
        <dbReference type="Proteomes" id="UP000032568"/>
    </source>
</evidence>
<dbReference type="EMBL" id="CP059735">
    <property type="protein sequence ID" value="WDD97438.1"/>
    <property type="molecule type" value="Genomic_DNA"/>
</dbReference>
<sequence>MEAYELKAITVYFFLSLIFALAALAASANTVCHFTHTVTSINTSPEQILLILFSLFNLTVVLIKLFKNLPLINRDFQQGNILVDNQQFVLDAGIN</sequence>
<proteinExistence type="predicted"/>
<reference evidence="2 3" key="2">
    <citation type="journal article" date="2022" name="Mar. Drugs">
        <title>Bioassay-Guided Fractionation Leads to the Detection of Cholic Acid Generated by the Rare Thalassomonas sp.</title>
        <authorList>
            <person name="Pheiffer F."/>
            <person name="Schneider Y.K."/>
            <person name="Hansen E.H."/>
            <person name="Andersen J.H."/>
            <person name="Isaksson J."/>
            <person name="Busche T."/>
            <person name="R C."/>
            <person name="Kalinowski J."/>
            <person name="Zyl L.V."/>
            <person name="Trindade M."/>
        </authorList>
    </citation>
    <scope>NUCLEOTIDE SEQUENCE [LARGE SCALE GENOMIC DNA]</scope>
    <source>
        <strain evidence="2 3">A5K-106</strain>
    </source>
</reference>
<protein>
    <submittedName>
        <fullName evidence="2">Uncharacterized protein</fullName>
    </submittedName>
</protein>
<organism evidence="2 3">
    <name type="scientific">Thalassomonas actiniarum</name>
    <dbReference type="NCBI Taxonomy" id="485447"/>
    <lineage>
        <taxon>Bacteria</taxon>
        <taxon>Pseudomonadati</taxon>
        <taxon>Pseudomonadota</taxon>
        <taxon>Gammaproteobacteria</taxon>
        <taxon>Alteromonadales</taxon>
        <taxon>Colwelliaceae</taxon>
        <taxon>Thalassomonas</taxon>
    </lineage>
</organism>
<feature type="transmembrane region" description="Helical" evidence="1">
    <location>
        <begin position="47"/>
        <end position="66"/>
    </location>
</feature>
<gene>
    <name evidence="2" type="ORF">SG35_019230</name>
</gene>
<dbReference type="AlphaFoldDB" id="A0AAE9YN40"/>
<dbReference type="Proteomes" id="UP000032568">
    <property type="component" value="Chromosome"/>
</dbReference>
<keyword evidence="1" id="KW-0812">Transmembrane</keyword>
<evidence type="ECO:0000313" key="2">
    <source>
        <dbReference type="EMBL" id="WDD97438.1"/>
    </source>
</evidence>
<accession>A0AAE9YN40</accession>
<reference evidence="2 3" key="1">
    <citation type="journal article" date="2015" name="Genome Announc.">
        <title>Draft Genome Sequences of Marine Isolates of Thalassomonas viridans and Thalassomonas actiniarum.</title>
        <authorList>
            <person name="Olonade I."/>
            <person name="van Zyl L.J."/>
            <person name="Trindade M."/>
        </authorList>
    </citation>
    <scope>NUCLEOTIDE SEQUENCE [LARGE SCALE GENOMIC DNA]</scope>
    <source>
        <strain evidence="2 3">A5K-106</strain>
    </source>
</reference>
<dbReference type="RefSeq" id="WP_274055172.1">
    <property type="nucleotide sequence ID" value="NZ_CP059735.1"/>
</dbReference>
<keyword evidence="1" id="KW-1133">Transmembrane helix</keyword>
<dbReference type="KEGG" id="tact:SG35_019230"/>
<keyword evidence="3" id="KW-1185">Reference proteome</keyword>
<name>A0AAE9YN40_9GAMM</name>
<keyword evidence="1" id="KW-0472">Membrane</keyword>